<evidence type="ECO:0000313" key="2">
    <source>
        <dbReference type="Proteomes" id="UP000184280"/>
    </source>
</evidence>
<reference evidence="1 2" key="1">
    <citation type="submission" date="2016-11" db="EMBL/GenBank/DDBJ databases">
        <authorList>
            <person name="Jaros S."/>
            <person name="Januszkiewicz K."/>
            <person name="Wedrychowicz H."/>
        </authorList>
    </citation>
    <scope>NUCLEOTIDE SEQUENCE [LARGE SCALE GENOMIC DNA]</scope>
    <source>
        <strain evidence="1 2">BPI-34</strain>
    </source>
</reference>
<protein>
    <submittedName>
        <fullName evidence="1">Uncharacterized protein</fullName>
    </submittedName>
</protein>
<dbReference type="AlphaFoldDB" id="A0A1M7NA32"/>
<sequence>MKFKVFFVRYVQSMPDLFGNVVPVDGTDALKPVIINDFLKRKELSFVNPRNGKNYHRHYAIMPQGGVAVIDVGKYVDGNFVYATVGINLSGNQYQPYIVIGCHHKEFSDINLIANMVKQSLNWALAGTNTTVKLVACHKPIAWEKDILHSYMKGMDNRMFNPMNVFGYEMLEERFEEIGKSKGRPRKSINIDDYLPKAMRQKIKDWLHEETDQYQYPIDMMRAIRVLFELEIIKRPTYEAFVREFDKEQQIAPSTYNSYMNLNNNPYEHDATYASMKADARRKFLLDSV</sequence>
<proteinExistence type="predicted"/>
<organism evidence="1 2">
    <name type="scientific">Xylanibacter ruminicola</name>
    <name type="common">Prevotella ruminicola</name>
    <dbReference type="NCBI Taxonomy" id="839"/>
    <lineage>
        <taxon>Bacteria</taxon>
        <taxon>Pseudomonadati</taxon>
        <taxon>Bacteroidota</taxon>
        <taxon>Bacteroidia</taxon>
        <taxon>Bacteroidales</taxon>
        <taxon>Prevotellaceae</taxon>
        <taxon>Xylanibacter</taxon>
    </lineage>
</organism>
<accession>A0A1M7NA32</accession>
<dbReference type="EMBL" id="FRCJ01000009">
    <property type="protein sequence ID" value="SHN00457.1"/>
    <property type="molecule type" value="Genomic_DNA"/>
</dbReference>
<dbReference type="Proteomes" id="UP000184280">
    <property type="component" value="Unassembled WGS sequence"/>
</dbReference>
<evidence type="ECO:0000313" key="1">
    <source>
        <dbReference type="EMBL" id="SHN00457.1"/>
    </source>
</evidence>
<name>A0A1M7NA32_XYLRU</name>
<gene>
    <name evidence="1" type="ORF">SAMN04488494_3151</name>
</gene>